<name>A0A1D8TR62_9CYAN</name>
<dbReference type="GO" id="GO:0005576">
    <property type="term" value="C:extracellular region"/>
    <property type="evidence" value="ECO:0007669"/>
    <property type="project" value="UniProtKB-SubCell"/>
</dbReference>
<evidence type="ECO:0000259" key="3">
    <source>
        <dbReference type="Pfam" id="PF07883"/>
    </source>
</evidence>
<sequence>MKNNQDLKTINKPAGIDVRSPAGLERVKALFEQQQISPETPPDSSLESIAISGGVYTFLATGEDTYGQYALFDFLVPPEAGPPPHIHTREDEVFYVVDGEINFQVGNQVFTGTAGDFIPYTRGQVHAFKNLGTEPARMLVIAAPAGLENFFRQAGQPVSDPSNIPVDNIPKVVAVAPNFGLELYPEAALIGKPIIEDGGITLYGDERSEILIGSEGSDLIIGRNGEDRFYGEQGNDTIIGGTGRDLIYGGEGDDLLSGREGNDTLTGGGDQDTFIVRRGAGTDTITDFGGVGTGVTPSDAVIAEVDTLKFEGPSLSAENMLLNQDENDLIITFEGVENTGVILQDFALENLDNLTKATGASEDIGNILFDGQTKVEDSFDVFNANQQRGKVFNKNSVTFLNDLDNNTQGFNDSNDVINGQGGNDKLKGLSGDDLLRGGTGNDILKGGRGDDLLWGGTGNDILKGGRGDDLLRGGTGNDILTGGRGDDLLRGGTGNDILTGGSGRDRFVLAAGAGTDTITDFTSDQDLIELSAGLGFAELKITQGTHELANDTLVSLTTSNELLAILTGVEASTITSTDFSIV</sequence>
<accession>A0A1D8TR62</accession>
<feature type="domain" description="Cupin type-2" evidence="3">
    <location>
        <begin position="74"/>
        <end position="141"/>
    </location>
</feature>
<dbReference type="SUPFAM" id="SSF51120">
    <property type="entry name" value="beta-Roll"/>
    <property type="match status" value="2"/>
</dbReference>
<protein>
    <recommendedName>
        <fullName evidence="3">Cupin type-2 domain-containing protein</fullName>
    </recommendedName>
</protein>
<evidence type="ECO:0000313" key="5">
    <source>
        <dbReference type="Proteomes" id="UP000177870"/>
    </source>
</evidence>
<organism evidence="4 5">
    <name type="scientific">Moorena producens PAL-8-15-08-1</name>
    <dbReference type="NCBI Taxonomy" id="1458985"/>
    <lineage>
        <taxon>Bacteria</taxon>
        <taxon>Bacillati</taxon>
        <taxon>Cyanobacteriota</taxon>
        <taxon>Cyanophyceae</taxon>
        <taxon>Coleofasciculales</taxon>
        <taxon>Coleofasciculaceae</taxon>
        <taxon>Moorena</taxon>
    </lineage>
</organism>
<evidence type="ECO:0000313" key="4">
    <source>
        <dbReference type="EMBL" id="AOX00097.1"/>
    </source>
</evidence>
<dbReference type="InterPro" id="IPR014710">
    <property type="entry name" value="RmlC-like_jellyroll"/>
</dbReference>
<dbReference type="STRING" id="1458985.BJP34_12155"/>
<dbReference type="Gene3D" id="2.60.120.10">
    <property type="entry name" value="Jelly Rolls"/>
    <property type="match status" value="1"/>
</dbReference>
<dbReference type="Gene3D" id="2.150.10.10">
    <property type="entry name" value="Serralysin-like metalloprotease, C-terminal"/>
    <property type="match status" value="3"/>
</dbReference>
<dbReference type="OrthoDB" id="486897at2"/>
<dbReference type="PANTHER" id="PTHR38340">
    <property type="entry name" value="S-LAYER PROTEIN"/>
    <property type="match status" value="1"/>
</dbReference>
<dbReference type="Proteomes" id="UP000177870">
    <property type="component" value="Chromosome"/>
</dbReference>
<dbReference type="InterPro" id="IPR001343">
    <property type="entry name" value="Hemolysn_Ca-bd"/>
</dbReference>
<dbReference type="PANTHER" id="PTHR38340:SF1">
    <property type="entry name" value="S-LAYER PROTEIN"/>
    <property type="match status" value="1"/>
</dbReference>
<proteinExistence type="predicted"/>
<dbReference type="InterPro" id="IPR018511">
    <property type="entry name" value="Hemolysin-typ_Ca-bd_CS"/>
</dbReference>
<dbReference type="SUPFAM" id="SSF51182">
    <property type="entry name" value="RmlC-like cupins"/>
    <property type="match status" value="1"/>
</dbReference>
<reference evidence="5" key="1">
    <citation type="submission" date="2016-10" db="EMBL/GenBank/DDBJ databases">
        <title>Comparative genomics uncovers the prolific and rare metabolic potential of the cyanobacterial genus Moorea.</title>
        <authorList>
            <person name="Leao T."/>
            <person name="Castelao G."/>
            <person name="Korobeynikov A."/>
            <person name="Monroe E.A."/>
            <person name="Podell S."/>
            <person name="Glukhov E."/>
            <person name="Allen E."/>
            <person name="Gerwick W.H."/>
            <person name="Gerwick L."/>
        </authorList>
    </citation>
    <scope>NUCLEOTIDE SEQUENCE [LARGE SCALE GENOMIC DNA]</scope>
    <source>
        <strain evidence="5">PAL-8-15-08-1</strain>
    </source>
</reference>
<evidence type="ECO:0000256" key="2">
    <source>
        <dbReference type="ARBA" id="ARBA00022525"/>
    </source>
</evidence>
<gene>
    <name evidence="4" type="ORF">BJP34_12155</name>
</gene>
<dbReference type="PROSITE" id="PS00330">
    <property type="entry name" value="HEMOLYSIN_CALCIUM"/>
    <property type="match status" value="5"/>
</dbReference>
<dbReference type="KEGG" id="mpro:BJP34_12155"/>
<dbReference type="InterPro" id="IPR011051">
    <property type="entry name" value="RmlC_Cupin_sf"/>
</dbReference>
<evidence type="ECO:0000256" key="1">
    <source>
        <dbReference type="ARBA" id="ARBA00004613"/>
    </source>
</evidence>
<dbReference type="AlphaFoldDB" id="A0A1D8TR62"/>
<dbReference type="Pfam" id="PF00353">
    <property type="entry name" value="HemolysinCabind"/>
    <property type="match status" value="4"/>
</dbReference>
<dbReference type="EMBL" id="CP017599">
    <property type="protein sequence ID" value="AOX00097.1"/>
    <property type="molecule type" value="Genomic_DNA"/>
</dbReference>
<dbReference type="PRINTS" id="PR00313">
    <property type="entry name" value="CABNDNGRPT"/>
</dbReference>
<dbReference type="GO" id="GO:0005509">
    <property type="term" value="F:calcium ion binding"/>
    <property type="evidence" value="ECO:0007669"/>
    <property type="project" value="InterPro"/>
</dbReference>
<dbReference type="CDD" id="cd02215">
    <property type="entry name" value="cupin_QDO_N_C"/>
    <property type="match status" value="1"/>
</dbReference>
<dbReference type="Pfam" id="PF07883">
    <property type="entry name" value="Cupin_2"/>
    <property type="match status" value="1"/>
</dbReference>
<dbReference type="InterPro" id="IPR013096">
    <property type="entry name" value="Cupin_2"/>
</dbReference>
<dbReference type="RefSeq" id="WP_070392568.1">
    <property type="nucleotide sequence ID" value="NZ_CP017599.1"/>
</dbReference>
<keyword evidence="2" id="KW-0964">Secreted</keyword>
<dbReference type="InterPro" id="IPR050557">
    <property type="entry name" value="RTX_toxin/Mannuronan_C5-epim"/>
</dbReference>
<comment type="subcellular location">
    <subcellularLocation>
        <location evidence="1">Secreted</location>
    </subcellularLocation>
</comment>
<dbReference type="InterPro" id="IPR011049">
    <property type="entry name" value="Serralysin-like_metalloprot_C"/>
</dbReference>